<sequence>MSSANHQEAGPLSPVMHELSRITGAVESERAERDRATIEALRKEVTELRATVAQLRASRPPAARPPRPVPSGTFIPEGFSQELPQARSHADA</sequence>
<evidence type="ECO:0000313" key="3">
    <source>
        <dbReference type="Proteomes" id="UP000523007"/>
    </source>
</evidence>
<organism evidence="2 3">
    <name type="scientific">Lipingzhangella halophila</name>
    <dbReference type="NCBI Taxonomy" id="1783352"/>
    <lineage>
        <taxon>Bacteria</taxon>
        <taxon>Bacillati</taxon>
        <taxon>Actinomycetota</taxon>
        <taxon>Actinomycetes</taxon>
        <taxon>Streptosporangiales</taxon>
        <taxon>Nocardiopsidaceae</taxon>
        <taxon>Lipingzhangella</taxon>
    </lineage>
</organism>
<feature type="region of interest" description="Disordered" evidence="1">
    <location>
        <begin position="54"/>
        <end position="92"/>
    </location>
</feature>
<proteinExistence type="predicted"/>
<evidence type="ECO:0000313" key="2">
    <source>
        <dbReference type="EMBL" id="MBB4929609.1"/>
    </source>
</evidence>
<reference evidence="2 3" key="1">
    <citation type="submission" date="2020-08" db="EMBL/GenBank/DDBJ databases">
        <title>Sequencing the genomes of 1000 actinobacteria strains.</title>
        <authorList>
            <person name="Klenk H.-P."/>
        </authorList>
    </citation>
    <scope>NUCLEOTIDE SEQUENCE [LARGE SCALE GENOMIC DNA]</scope>
    <source>
        <strain evidence="2 3">DSM 102030</strain>
    </source>
</reference>
<comment type="caution">
    <text evidence="2">The sequence shown here is derived from an EMBL/GenBank/DDBJ whole genome shotgun (WGS) entry which is preliminary data.</text>
</comment>
<protein>
    <submittedName>
        <fullName evidence="2">Uncharacterized protein</fullName>
    </submittedName>
</protein>
<keyword evidence="3" id="KW-1185">Reference proteome</keyword>
<dbReference type="RefSeq" id="WP_184574234.1">
    <property type="nucleotide sequence ID" value="NZ_JACHJT010000001.1"/>
</dbReference>
<dbReference type="AlphaFoldDB" id="A0A7W7W1C3"/>
<dbReference type="Proteomes" id="UP000523007">
    <property type="component" value="Unassembled WGS sequence"/>
</dbReference>
<name>A0A7W7W1C3_9ACTN</name>
<gene>
    <name evidence="2" type="ORF">F4561_000429</name>
</gene>
<accession>A0A7W7W1C3</accession>
<evidence type="ECO:0000256" key="1">
    <source>
        <dbReference type="SAM" id="MobiDB-lite"/>
    </source>
</evidence>
<dbReference type="EMBL" id="JACHJT010000001">
    <property type="protein sequence ID" value="MBB4929609.1"/>
    <property type="molecule type" value="Genomic_DNA"/>
</dbReference>